<dbReference type="PANTHER" id="PTHR42972:SF8">
    <property type="entry name" value="POLYHYDROXYBUTYRATE DEPOLYMERASE"/>
    <property type="match status" value="1"/>
</dbReference>
<feature type="chain" id="PRO_5026854172" description="Poly(3-hydroxybutyrate) depolymerase" evidence="1">
    <location>
        <begin position="24"/>
        <end position="335"/>
    </location>
</feature>
<evidence type="ECO:0008006" key="4">
    <source>
        <dbReference type="Google" id="ProtNLM"/>
    </source>
</evidence>
<dbReference type="OrthoDB" id="6020543at2759"/>
<protein>
    <recommendedName>
        <fullName evidence="4">Poly(3-hydroxybutyrate) depolymerase</fullName>
    </recommendedName>
</protein>
<reference evidence="2 3" key="1">
    <citation type="submission" date="2020-06" db="EMBL/GenBank/DDBJ databases">
        <authorList>
            <person name="Li R."/>
            <person name="Bekaert M."/>
        </authorList>
    </citation>
    <scope>NUCLEOTIDE SEQUENCE [LARGE SCALE GENOMIC DNA]</scope>
    <source>
        <strain evidence="3">wild</strain>
    </source>
</reference>
<sequence length="335" mass="36850">MVQLKLFIISLILHALSIIEGKADRLESYNVDQNKVSISGISSGAAMATQMHVIHSADFMGVGIIAGVPFACSGGNLVGALACMQTPNLESVSSFERLTSSGAFLGNVDSTYHMRHDKVYIFAGQSDSVVKPGNGPNIQRYYNHYTLHSNVKTVFNINAEHGQPTDNYGGTCNVLSKSNYLNNCGYNAAFELLNWIYGDLKVPEAGKPLTGQLKTFDQSTFFHLSVPITYSFDNDGYIYVPSGCADKQTKCKLHIALHGCQQGRHFINDEYVKHAGYNEVGEANNIIILYPQITPIPTNLNGCWDWFGYTGAYFATKSGFQITALDRMRRQVIGQ</sequence>
<dbReference type="Proteomes" id="UP000507470">
    <property type="component" value="Unassembled WGS sequence"/>
</dbReference>
<gene>
    <name evidence="2" type="ORF">MCOR_52247</name>
</gene>
<evidence type="ECO:0000256" key="1">
    <source>
        <dbReference type="SAM" id="SignalP"/>
    </source>
</evidence>
<accession>A0A6J8EJ42</accession>
<dbReference type="EMBL" id="CACVKT020009064">
    <property type="protein sequence ID" value="CAC5419973.1"/>
    <property type="molecule type" value="Genomic_DNA"/>
</dbReference>
<proteinExistence type="predicted"/>
<feature type="signal peptide" evidence="1">
    <location>
        <begin position="1"/>
        <end position="23"/>
    </location>
</feature>
<dbReference type="InterPro" id="IPR029058">
    <property type="entry name" value="AB_hydrolase_fold"/>
</dbReference>
<dbReference type="Gene3D" id="3.40.50.1820">
    <property type="entry name" value="alpha/beta hydrolase"/>
    <property type="match status" value="2"/>
</dbReference>
<evidence type="ECO:0000313" key="3">
    <source>
        <dbReference type="Proteomes" id="UP000507470"/>
    </source>
</evidence>
<keyword evidence="1" id="KW-0732">Signal</keyword>
<dbReference type="SUPFAM" id="SSF53474">
    <property type="entry name" value="alpha/beta-Hydrolases"/>
    <property type="match status" value="1"/>
</dbReference>
<organism evidence="2 3">
    <name type="scientific">Mytilus coruscus</name>
    <name type="common">Sea mussel</name>
    <dbReference type="NCBI Taxonomy" id="42192"/>
    <lineage>
        <taxon>Eukaryota</taxon>
        <taxon>Metazoa</taxon>
        <taxon>Spiralia</taxon>
        <taxon>Lophotrochozoa</taxon>
        <taxon>Mollusca</taxon>
        <taxon>Bivalvia</taxon>
        <taxon>Autobranchia</taxon>
        <taxon>Pteriomorphia</taxon>
        <taxon>Mytilida</taxon>
        <taxon>Mytiloidea</taxon>
        <taxon>Mytilidae</taxon>
        <taxon>Mytilinae</taxon>
        <taxon>Mytilus</taxon>
    </lineage>
</organism>
<evidence type="ECO:0000313" key="2">
    <source>
        <dbReference type="EMBL" id="CAC5419973.1"/>
    </source>
</evidence>
<dbReference type="PANTHER" id="PTHR42972">
    <property type="entry name" value="TOL-PAL SYSTEM PROTEIN TOLB"/>
    <property type="match status" value="1"/>
</dbReference>
<name>A0A6J8EJ42_MYTCO</name>
<dbReference type="AlphaFoldDB" id="A0A6J8EJ42"/>
<keyword evidence="3" id="KW-1185">Reference proteome</keyword>